<protein>
    <recommendedName>
        <fullName evidence="3">SIMPL domain-containing protein</fullName>
    </recommendedName>
</protein>
<proteinExistence type="predicted"/>
<dbReference type="InterPro" id="IPR007497">
    <property type="entry name" value="SIMPL/DUF541"/>
</dbReference>
<dbReference type="InterPro" id="IPR052022">
    <property type="entry name" value="26kDa_periplasmic_antigen"/>
</dbReference>
<dbReference type="OrthoDB" id="9806540at2"/>
<evidence type="ECO:0008006" key="3">
    <source>
        <dbReference type="Google" id="ProtNLM"/>
    </source>
</evidence>
<dbReference type="PANTHER" id="PTHR34387">
    <property type="entry name" value="SLR1258 PROTEIN"/>
    <property type="match status" value="1"/>
</dbReference>
<evidence type="ECO:0000313" key="2">
    <source>
        <dbReference type="Proteomes" id="UP000285123"/>
    </source>
</evidence>
<dbReference type="Pfam" id="PF04402">
    <property type="entry name" value="SIMPL"/>
    <property type="match status" value="1"/>
</dbReference>
<reference evidence="1 2" key="1">
    <citation type="submission" date="2013-10" db="EMBL/GenBank/DDBJ databases">
        <title>Salinisphaera halophila YIM 95161 Genome Sequencing.</title>
        <authorList>
            <person name="Lai Q."/>
            <person name="Li C."/>
            <person name="Shao Z."/>
        </authorList>
    </citation>
    <scope>NUCLEOTIDE SEQUENCE [LARGE SCALE GENOMIC DNA]</scope>
    <source>
        <strain evidence="1 2">YIM 95161</strain>
    </source>
</reference>
<dbReference type="EMBL" id="AYKF01000115">
    <property type="protein sequence ID" value="ROO25293.1"/>
    <property type="molecule type" value="Genomic_DNA"/>
</dbReference>
<dbReference type="Proteomes" id="UP000285123">
    <property type="component" value="Unassembled WGS sequence"/>
</dbReference>
<dbReference type="PIRSF" id="PIRSF029033">
    <property type="entry name" value="UCP029033"/>
    <property type="match status" value="1"/>
</dbReference>
<dbReference type="RefSeq" id="WP_123592128.1">
    <property type="nucleotide sequence ID" value="NZ_AYKF01000115.1"/>
</dbReference>
<gene>
    <name evidence="1" type="ORF">SAHL_14540</name>
</gene>
<comment type="caution">
    <text evidence="1">The sequence shown here is derived from an EMBL/GenBank/DDBJ whole genome shotgun (WGS) entry which is preliminary data.</text>
</comment>
<dbReference type="AlphaFoldDB" id="A0A423PIC1"/>
<accession>A0A423PIC1</accession>
<dbReference type="PANTHER" id="PTHR34387:SF2">
    <property type="entry name" value="SLR1258 PROTEIN"/>
    <property type="match status" value="1"/>
</dbReference>
<name>A0A423PIC1_9GAMM</name>
<sequence>MYHNVFAAAVLGLAIAIGLVTGGSYLKSAAIQWKSAERTVTVKGLAEREVRATLALWPLHFTVTGDALGEVQQGVDAQADIIRAFLADAGFKPETITLSSPQVTDRYATSYGNQRPPSRYSAEATMLVRTSAIDAVKQAMPRVGELIGRGVVLSPNYNYRTEFLFTELEEIKPEMIAAATADARKAAKQFAQDSGSRVGAIRSASQGYFSISDLDSYTPDIKRVRVVTTIDYALED</sequence>
<dbReference type="InterPro" id="IPR016907">
    <property type="entry name" value="UCP029033"/>
</dbReference>
<evidence type="ECO:0000313" key="1">
    <source>
        <dbReference type="EMBL" id="ROO25293.1"/>
    </source>
</evidence>
<organism evidence="1 2">
    <name type="scientific">Salinisphaera orenii YIM 95161</name>
    <dbReference type="NCBI Taxonomy" id="1051139"/>
    <lineage>
        <taxon>Bacteria</taxon>
        <taxon>Pseudomonadati</taxon>
        <taxon>Pseudomonadota</taxon>
        <taxon>Gammaproteobacteria</taxon>
        <taxon>Salinisphaerales</taxon>
        <taxon>Salinisphaeraceae</taxon>
        <taxon>Salinisphaera</taxon>
    </lineage>
</organism>
<dbReference type="GO" id="GO:0006974">
    <property type="term" value="P:DNA damage response"/>
    <property type="evidence" value="ECO:0007669"/>
    <property type="project" value="TreeGrafter"/>
</dbReference>
<dbReference type="Gene3D" id="3.30.70.2970">
    <property type="entry name" value="Protein of unknown function (DUF541), domain 2"/>
    <property type="match status" value="1"/>
</dbReference>